<name>A0ACC2XVL1_9TREE</name>
<gene>
    <name evidence="1" type="ORF">QFC24_001093</name>
</gene>
<evidence type="ECO:0000313" key="1">
    <source>
        <dbReference type="EMBL" id="KAJ9127683.1"/>
    </source>
</evidence>
<dbReference type="EMBL" id="JASBWV010000002">
    <property type="protein sequence ID" value="KAJ9127683.1"/>
    <property type="molecule type" value="Genomic_DNA"/>
</dbReference>
<dbReference type="Proteomes" id="UP001234202">
    <property type="component" value="Unassembled WGS sequence"/>
</dbReference>
<accession>A0ACC2XVL1</accession>
<proteinExistence type="predicted"/>
<reference evidence="1" key="1">
    <citation type="submission" date="2023-04" db="EMBL/GenBank/DDBJ databases">
        <title>Draft Genome sequencing of Naganishia species isolated from polar environments using Oxford Nanopore Technology.</title>
        <authorList>
            <person name="Leo P."/>
            <person name="Venkateswaran K."/>
        </authorList>
    </citation>
    <scope>NUCLEOTIDE SEQUENCE</scope>
    <source>
        <strain evidence="1">DBVPG 5303</strain>
    </source>
</reference>
<keyword evidence="2" id="KW-1185">Reference proteome</keyword>
<comment type="caution">
    <text evidence="1">The sequence shown here is derived from an EMBL/GenBank/DDBJ whole genome shotgun (WGS) entry which is preliminary data.</text>
</comment>
<sequence>MEFLDTFQPSELTPVMMTTEPISTLRDSLLPATRPEPSWWDQEFSSFRRAAEQRPTRGLKTGVKLAGQSPRLSPARESQRGPSTIRQKQPLHVTSHMGSPLAESASSLRGLRARQMVQYTDSTVIKQEPMDTSDEYFSELHRKHQMAEKKQKMIELDKMLQARNKLKGRIELLESTDEDTWRGHVERVLKKASRYTGDEGQPGHENDSSDNGTSDQETRSRNKQMTEDELAEKVYRLVLLAGIELVRTKSIAQLRDDLIAEGKDLLEKYNKTLGLYVSILC</sequence>
<organism evidence="1 2">
    <name type="scientific">Naganishia onofrii</name>
    <dbReference type="NCBI Taxonomy" id="1851511"/>
    <lineage>
        <taxon>Eukaryota</taxon>
        <taxon>Fungi</taxon>
        <taxon>Dikarya</taxon>
        <taxon>Basidiomycota</taxon>
        <taxon>Agaricomycotina</taxon>
        <taxon>Tremellomycetes</taxon>
        <taxon>Filobasidiales</taxon>
        <taxon>Filobasidiaceae</taxon>
        <taxon>Naganishia</taxon>
    </lineage>
</organism>
<evidence type="ECO:0000313" key="2">
    <source>
        <dbReference type="Proteomes" id="UP001234202"/>
    </source>
</evidence>
<protein>
    <submittedName>
        <fullName evidence="1">Uncharacterized protein</fullName>
    </submittedName>
</protein>